<name>A0A5C1Q9V4_9SPIO</name>
<sequence>MKINTNIPIFIILTVFVASNALLYRYLNNGYFIDKTPKTQEVKVENVIFKLISAHERVLLKRNQEILLEAQRLRNQKLTITDSEELKAIEAKLKALELESQNVQELVRNSENEKRAAEKKAQNDQIQLTELMQSNSRMGAELENVTTEFEEYVETIKETLISNSFSEQDLNSIKIGFRNKKGLDYITDMVGNIQENRTILSRNFTNDILSRSQEYDDGLKVIAKLLNDTTYNTVLDDKGLLDTEKSINRLKNSIDSFIKTKDRLSNDRLNRELSRQEREMLSDLNLQLKNLKAQEEIRLKESIDKLLAEQEALRLNELDLASKDKELSLKNLEERLRQELKGSETKIEVDLPVADTPLKTKWVYIPALWQSSISSLEYFGKKVDSIAWSRESISDNQTISFTGEFDPKGEVMFILYGSGRFKDFSNGYIIHIFHEENRQYRVEVKTNGLDSSSKTIYSETFNSDDSLNGEYYIKIALGKLSISLNDINLLTDLNLGSNLSGRFGFINREISSKEYKITNIKLFNIR</sequence>
<evidence type="ECO:0000256" key="2">
    <source>
        <dbReference type="SAM" id="Phobius"/>
    </source>
</evidence>
<feature type="coiled-coil region" evidence="1">
    <location>
        <begin position="247"/>
        <end position="335"/>
    </location>
</feature>
<keyword evidence="4" id="KW-1185">Reference proteome</keyword>
<reference evidence="3 4" key="1">
    <citation type="submission" date="2019-02" db="EMBL/GenBank/DDBJ databases">
        <authorList>
            <person name="Fomenkov A."/>
            <person name="Dubinina G."/>
            <person name="Grabovich M."/>
            <person name="Vincze T."/>
            <person name="Roberts R.J."/>
        </authorList>
    </citation>
    <scope>NUCLEOTIDE SEQUENCE [LARGE SCALE GENOMIC DNA]</scope>
    <source>
        <strain evidence="3 4">P</strain>
    </source>
</reference>
<proteinExistence type="predicted"/>
<protein>
    <submittedName>
        <fullName evidence="3">Uncharacterized protein</fullName>
    </submittedName>
</protein>
<dbReference type="Proteomes" id="UP000323824">
    <property type="component" value="Chromosome"/>
</dbReference>
<reference evidence="3 4" key="2">
    <citation type="submission" date="2019-09" db="EMBL/GenBank/DDBJ databases">
        <title>Complete Genome Sequence and Methylome Analysis of free living Spirochaetas.</title>
        <authorList>
            <person name="Leshcheva N."/>
            <person name="Mikheeva N."/>
        </authorList>
    </citation>
    <scope>NUCLEOTIDE SEQUENCE [LARGE SCALE GENOMIC DNA]</scope>
    <source>
        <strain evidence="3 4">P</strain>
    </source>
</reference>
<dbReference type="KEGG" id="sper:EW093_05955"/>
<dbReference type="AlphaFoldDB" id="A0A5C1Q9V4"/>
<accession>A0A5C1Q9V4</accession>
<keyword evidence="1" id="KW-0175">Coiled coil</keyword>
<keyword evidence="2" id="KW-0812">Transmembrane</keyword>
<feature type="transmembrane region" description="Helical" evidence="2">
    <location>
        <begin position="7"/>
        <end position="27"/>
    </location>
</feature>
<feature type="coiled-coil region" evidence="1">
    <location>
        <begin position="86"/>
        <end position="134"/>
    </location>
</feature>
<gene>
    <name evidence="3" type="ORF">EW093_05955</name>
</gene>
<keyword evidence="2" id="KW-1133">Transmembrane helix</keyword>
<evidence type="ECO:0000313" key="3">
    <source>
        <dbReference type="EMBL" id="QEN04261.1"/>
    </source>
</evidence>
<dbReference type="RefSeq" id="WP_149567509.1">
    <property type="nucleotide sequence ID" value="NZ_CP035807.1"/>
</dbReference>
<evidence type="ECO:0000256" key="1">
    <source>
        <dbReference type="SAM" id="Coils"/>
    </source>
</evidence>
<keyword evidence="2" id="KW-0472">Membrane</keyword>
<organism evidence="3 4">
    <name type="scientific">Thiospirochaeta perfilievii</name>
    <dbReference type="NCBI Taxonomy" id="252967"/>
    <lineage>
        <taxon>Bacteria</taxon>
        <taxon>Pseudomonadati</taxon>
        <taxon>Spirochaetota</taxon>
        <taxon>Spirochaetia</taxon>
        <taxon>Spirochaetales</taxon>
        <taxon>Spirochaetaceae</taxon>
        <taxon>Thiospirochaeta</taxon>
    </lineage>
</organism>
<evidence type="ECO:0000313" key="4">
    <source>
        <dbReference type="Proteomes" id="UP000323824"/>
    </source>
</evidence>
<dbReference type="EMBL" id="CP035807">
    <property type="protein sequence ID" value="QEN04261.1"/>
    <property type="molecule type" value="Genomic_DNA"/>
</dbReference>